<dbReference type="Pfam" id="PF01608">
    <property type="entry name" value="I_LWEQ"/>
    <property type="match status" value="1"/>
</dbReference>
<name>A0A0M5JB93_DROBS</name>
<dbReference type="GO" id="GO:0035615">
    <property type="term" value="F:clathrin adaptor activity"/>
    <property type="evidence" value="ECO:0007669"/>
    <property type="project" value="TreeGrafter"/>
</dbReference>
<dbReference type="OrthoDB" id="8178130at2759"/>
<evidence type="ECO:0000259" key="3">
    <source>
        <dbReference type="PROSITE" id="PS50945"/>
    </source>
</evidence>
<dbReference type="PROSITE" id="PS50945">
    <property type="entry name" value="I_LWEQ"/>
    <property type="match status" value="1"/>
</dbReference>
<dbReference type="InterPro" id="IPR030224">
    <property type="entry name" value="Sla2_fam"/>
</dbReference>
<evidence type="ECO:0000313" key="4">
    <source>
        <dbReference type="EMBL" id="ALC44356.1"/>
    </source>
</evidence>
<dbReference type="GO" id="GO:0080025">
    <property type="term" value="F:phosphatidylinositol-3,5-bisphosphate binding"/>
    <property type="evidence" value="ECO:0007669"/>
    <property type="project" value="TreeGrafter"/>
</dbReference>
<comment type="subcellular location">
    <subcellularLocation>
        <location evidence="1">Cytoplasm</location>
    </subcellularLocation>
</comment>
<keyword evidence="5" id="KW-1185">Reference proteome</keyword>
<organism evidence="4 5">
    <name type="scientific">Drosophila busckii</name>
    <name type="common">Fruit fly</name>
    <dbReference type="NCBI Taxonomy" id="30019"/>
    <lineage>
        <taxon>Eukaryota</taxon>
        <taxon>Metazoa</taxon>
        <taxon>Ecdysozoa</taxon>
        <taxon>Arthropoda</taxon>
        <taxon>Hexapoda</taxon>
        <taxon>Insecta</taxon>
        <taxon>Pterygota</taxon>
        <taxon>Neoptera</taxon>
        <taxon>Endopterygota</taxon>
        <taxon>Diptera</taxon>
        <taxon>Brachycera</taxon>
        <taxon>Muscomorpha</taxon>
        <taxon>Ephydroidea</taxon>
        <taxon>Drosophilidae</taxon>
        <taxon>Drosophila</taxon>
    </lineage>
</organism>
<dbReference type="SUPFAM" id="SSF109885">
    <property type="entry name" value="I/LWEQ domain"/>
    <property type="match status" value="1"/>
</dbReference>
<feature type="non-terminal residue" evidence="4">
    <location>
        <position position="357"/>
    </location>
</feature>
<proteinExistence type="predicted"/>
<dbReference type="GO" id="GO:0007015">
    <property type="term" value="P:actin filament organization"/>
    <property type="evidence" value="ECO:0007669"/>
    <property type="project" value="TreeGrafter"/>
</dbReference>
<dbReference type="GO" id="GO:0051015">
    <property type="term" value="F:actin filament binding"/>
    <property type="evidence" value="ECO:0007669"/>
    <property type="project" value="TreeGrafter"/>
</dbReference>
<dbReference type="Gene3D" id="1.20.1410.10">
    <property type="entry name" value="I/LWEQ domain"/>
    <property type="match status" value="1"/>
</dbReference>
<keyword evidence="2" id="KW-0963">Cytoplasm</keyword>
<dbReference type="GO" id="GO:0043325">
    <property type="term" value="F:phosphatidylinositol-3,4-bisphosphate binding"/>
    <property type="evidence" value="ECO:0007669"/>
    <property type="project" value="TreeGrafter"/>
</dbReference>
<dbReference type="SMART" id="SM00307">
    <property type="entry name" value="ILWEQ"/>
    <property type="match status" value="1"/>
</dbReference>
<dbReference type="FunFam" id="1.20.1410.10:FF:000006">
    <property type="entry name" value="Huntingtin interacting protein"/>
    <property type="match status" value="1"/>
</dbReference>
<dbReference type="GO" id="GO:0048268">
    <property type="term" value="P:clathrin coat assembly"/>
    <property type="evidence" value="ECO:0007669"/>
    <property type="project" value="TreeGrafter"/>
</dbReference>
<accession>A0A0M5JB93</accession>
<dbReference type="GO" id="GO:0030864">
    <property type="term" value="C:cortical actin cytoskeleton"/>
    <property type="evidence" value="ECO:0007669"/>
    <property type="project" value="TreeGrafter"/>
</dbReference>
<protein>
    <submittedName>
        <fullName evidence="4">Hip1</fullName>
    </submittedName>
</protein>
<dbReference type="GO" id="GO:0032051">
    <property type="term" value="F:clathrin light chain binding"/>
    <property type="evidence" value="ECO:0007669"/>
    <property type="project" value="TreeGrafter"/>
</dbReference>
<evidence type="ECO:0000313" key="5">
    <source>
        <dbReference type="Proteomes" id="UP000494163"/>
    </source>
</evidence>
<dbReference type="SMR" id="A0A0M5JB93"/>
<dbReference type="AlphaFoldDB" id="A0A0M5JB93"/>
<evidence type="ECO:0000256" key="2">
    <source>
        <dbReference type="ARBA" id="ARBA00022490"/>
    </source>
</evidence>
<dbReference type="GO" id="GO:0030136">
    <property type="term" value="C:clathrin-coated vesicle"/>
    <property type="evidence" value="ECO:0007669"/>
    <property type="project" value="TreeGrafter"/>
</dbReference>
<gene>
    <name evidence="4" type="ORF">Dbus_chr3Lg1522</name>
</gene>
<dbReference type="Proteomes" id="UP000494163">
    <property type="component" value="Chromosome 3L"/>
</dbReference>
<dbReference type="PANTHER" id="PTHR10407">
    <property type="entry name" value="HUNTINGTIN INTERACTING PROTEIN 1"/>
    <property type="match status" value="1"/>
</dbReference>
<dbReference type="STRING" id="30019.A0A0M5JB93"/>
<dbReference type="InterPro" id="IPR035964">
    <property type="entry name" value="I/LWEQ_dom_sf"/>
</dbReference>
<evidence type="ECO:0000256" key="1">
    <source>
        <dbReference type="ARBA" id="ARBA00004496"/>
    </source>
</evidence>
<dbReference type="GO" id="GO:0006897">
    <property type="term" value="P:endocytosis"/>
    <property type="evidence" value="ECO:0007669"/>
    <property type="project" value="InterPro"/>
</dbReference>
<reference evidence="4 5" key="1">
    <citation type="submission" date="2015-08" db="EMBL/GenBank/DDBJ databases">
        <title>Ancestral chromatin configuration constrains chromatin evolution on differentiating sex chromosomes in Drosophila.</title>
        <authorList>
            <person name="Zhou Q."/>
            <person name="Bachtrog D."/>
        </authorList>
    </citation>
    <scope>NUCLEOTIDE SEQUENCE [LARGE SCALE GENOMIC DNA]</scope>
    <source>
        <tissue evidence="4">Whole larvae</tissue>
    </source>
</reference>
<dbReference type="PANTHER" id="PTHR10407:SF15">
    <property type="entry name" value="HUNTINGTIN INTERACTING PROTEIN 1"/>
    <property type="match status" value="1"/>
</dbReference>
<dbReference type="InterPro" id="IPR002558">
    <property type="entry name" value="ILWEQ_dom"/>
</dbReference>
<dbReference type="EMBL" id="CP012525">
    <property type="protein sequence ID" value="ALC44356.1"/>
    <property type="molecule type" value="Genomic_DNA"/>
</dbReference>
<sequence>MEEKLTLHDTNLVEAVKKAESLKILNDSSMKNMNKMLKQIIHTLKNICSSKVNNVSQQPIEAAHQISVKTEELLDNLSYPFEPHGSVCIEKIDDILNMGFCFINLYDQCDVIYSSTTEIDKGQEVLSIVQSILPDLKNLFDFIEENKHIDLASSNIKMKLLTLKKQLQLIANTFENTIDLDKLVQEELKQMDYAIEEAARKIIHLLSKTREDENKIKLKVNEKILEACTTLMECIKILNTRSRVLQNEIVSSQKGNATANDFYKRNSQWSDGLISASKSVAKAANYLVEAANNAINNDSGQNFEIIVAAQEIAACTVQLVIASKVKANRDSPNLANLTIASRNVTKATGNVVASVKD</sequence>
<feature type="domain" description="I/LWEQ" evidence="3">
    <location>
        <begin position="172"/>
        <end position="357"/>
    </location>
</feature>